<proteinExistence type="predicted"/>
<gene>
    <name evidence="1" type="ORF">O6H91_05G102700</name>
</gene>
<evidence type="ECO:0000313" key="1">
    <source>
        <dbReference type="EMBL" id="KAJ7556875.1"/>
    </source>
</evidence>
<evidence type="ECO:0000313" key="2">
    <source>
        <dbReference type="Proteomes" id="UP001162992"/>
    </source>
</evidence>
<comment type="caution">
    <text evidence="1">The sequence shown here is derived from an EMBL/GenBank/DDBJ whole genome shotgun (WGS) entry which is preliminary data.</text>
</comment>
<organism evidence="1 2">
    <name type="scientific">Diphasiastrum complanatum</name>
    <name type="common">Issler's clubmoss</name>
    <name type="synonym">Lycopodium complanatum</name>
    <dbReference type="NCBI Taxonomy" id="34168"/>
    <lineage>
        <taxon>Eukaryota</taxon>
        <taxon>Viridiplantae</taxon>
        <taxon>Streptophyta</taxon>
        <taxon>Embryophyta</taxon>
        <taxon>Tracheophyta</taxon>
        <taxon>Lycopodiopsida</taxon>
        <taxon>Lycopodiales</taxon>
        <taxon>Lycopodiaceae</taxon>
        <taxon>Lycopodioideae</taxon>
        <taxon>Diphasiastrum</taxon>
    </lineage>
</organism>
<dbReference type="EMBL" id="CM055096">
    <property type="protein sequence ID" value="KAJ7556875.1"/>
    <property type="molecule type" value="Genomic_DNA"/>
</dbReference>
<protein>
    <submittedName>
        <fullName evidence="1">Uncharacterized protein</fullName>
    </submittedName>
</protein>
<accession>A0ACC2DRH9</accession>
<name>A0ACC2DRH9_DIPCM</name>
<dbReference type="Proteomes" id="UP001162992">
    <property type="component" value="Chromosome 5"/>
</dbReference>
<reference evidence="2" key="1">
    <citation type="journal article" date="2024" name="Proc. Natl. Acad. Sci. U.S.A.">
        <title>Extraordinary preservation of gene collinearity over three hundred million years revealed in homosporous lycophytes.</title>
        <authorList>
            <person name="Li C."/>
            <person name="Wickell D."/>
            <person name="Kuo L.Y."/>
            <person name="Chen X."/>
            <person name="Nie B."/>
            <person name="Liao X."/>
            <person name="Peng D."/>
            <person name="Ji J."/>
            <person name="Jenkins J."/>
            <person name="Williams M."/>
            <person name="Shu S."/>
            <person name="Plott C."/>
            <person name="Barry K."/>
            <person name="Rajasekar S."/>
            <person name="Grimwood J."/>
            <person name="Han X."/>
            <person name="Sun S."/>
            <person name="Hou Z."/>
            <person name="He W."/>
            <person name="Dai G."/>
            <person name="Sun C."/>
            <person name="Schmutz J."/>
            <person name="Leebens-Mack J.H."/>
            <person name="Li F.W."/>
            <person name="Wang L."/>
        </authorList>
    </citation>
    <scope>NUCLEOTIDE SEQUENCE [LARGE SCALE GENOMIC DNA]</scope>
    <source>
        <strain evidence="2">cv. PW_Plant_1</strain>
    </source>
</reference>
<keyword evidence="2" id="KW-1185">Reference proteome</keyword>
<sequence length="217" mass="23496">MEMEAAALDHGMGYKRASESESEREGGKEMAEEEGKGMGGGVKGKGRELLIAVDDSEGSSRAVDYVLSTIAGPADSITLLHVRPELDDNVDMFYGGPAWLDEVEKKYIERSEAILNRFEHEVKQHQINCKTLSLKGDPRIKIVEAVKDLSPDLLIIGSRGHGKIKRVLLGSISDYAAHHAECSVLIVKSPSTAESSSVLEALVPGMEQLSKVVQSAH</sequence>